<comment type="caution">
    <text evidence="1">The sequence shown here is derived from an EMBL/GenBank/DDBJ whole genome shotgun (WGS) entry which is preliminary data.</text>
</comment>
<gene>
    <name evidence="1" type="ORF">GKJPGBOP_04289</name>
</gene>
<accession>A0A401W5L9</accession>
<dbReference type="EMBL" id="BHZD01000001">
    <property type="protein sequence ID" value="GCD44589.1"/>
    <property type="molecule type" value="Genomic_DNA"/>
</dbReference>
<dbReference type="Proteomes" id="UP000286746">
    <property type="component" value="Unassembled WGS sequence"/>
</dbReference>
<reference evidence="1 2" key="1">
    <citation type="submission" date="2018-11" db="EMBL/GenBank/DDBJ databases">
        <title>Whole genome sequence of Streptomyces paromomycinus NBRC 15454(T).</title>
        <authorList>
            <person name="Komaki H."/>
            <person name="Tamura T."/>
        </authorList>
    </citation>
    <scope>NUCLEOTIDE SEQUENCE [LARGE SCALE GENOMIC DNA]</scope>
    <source>
        <strain evidence="1 2">NBRC 15454</strain>
    </source>
</reference>
<protein>
    <submittedName>
        <fullName evidence="1">Uncharacterized protein</fullName>
    </submittedName>
</protein>
<keyword evidence="2" id="KW-1185">Reference proteome</keyword>
<dbReference type="RefSeq" id="WP_125055410.1">
    <property type="nucleotide sequence ID" value="NZ_BHZD01000001.1"/>
</dbReference>
<proteinExistence type="predicted"/>
<dbReference type="Gene3D" id="3.40.50.450">
    <property type="match status" value="1"/>
</dbReference>
<evidence type="ECO:0000313" key="2">
    <source>
        <dbReference type="Proteomes" id="UP000286746"/>
    </source>
</evidence>
<evidence type="ECO:0000313" key="1">
    <source>
        <dbReference type="EMBL" id="GCD44589.1"/>
    </source>
</evidence>
<sequence length="155" mass="17015">MPESIALTGTRSTGHHPVQWYETAFGSYLAPFAGPRAHFFLGGAEGIDSLALMWLAANSRSAITVVVPTTVAHQPDAARTAVEQCRSRITDIMELRSPRLHRTAYHARNRWMVDRSELTIGFPLAASDEATSPTGTWQTLNYTASLGRPRLIVPI</sequence>
<name>A0A401W5L9_STREY</name>
<organism evidence="1 2">
    <name type="scientific">Streptomyces paromomycinus</name>
    <name type="common">Streptomyces rimosus subsp. paromomycinus</name>
    <dbReference type="NCBI Taxonomy" id="92743"/>
    <lineage>
        <taxon>Bacteria</taxon>
        <taxon>Bacillati</taxon>
        <taxon>Actinomycetota</taxon>
        <taxon>Actinomycetes</taxon>
        <taxon>Kitasatosporales</taxon>
        <taxon>Streptomycetaceae</taxon>
        <taxon>Streptomyces</taxon>
    </lineage>
</organism>
<dbReference type="AlphaFoldDB" id="A0A401W5L9"/>